<dbReference type="PANTHER" id="PTHR10625:SF36">
    <property type="entry name" value="HISTONE DEACETYLASE 3"/>
    <property type="match status" value="1"/>
</dbReference>
<dbReference type="PANTHER" id="PTHR10625">
    <property type="entry name" value="HISTONE DEACETYLASE HDAC1-RELATED"/>
    <property type="match status" value="1"/>
</dbReference>
<keyword evidence="10" id="KW-1133">Transmembrane helix</keyword>
<keyword evidence="13" id="KW-1185">Reference proteome</keyword>
<feature type="compositionally biased region" description="Pro residues" evidence="9">
    <location>
        <begin position="778"/>
        <end position="792"/>
    </location>
</feature>
<evidence type="ECO:0000256" key="1">
    <source>
        <dbReference type="ARBA" id="ARBA00004123"/>
    </source>
</evidence>
<feature type="region of interest" description="Disordered" evidence="9">
    <location>
        <begin position="428"/>
        <end position="560"/>
    </location>
</feature>
<evidence type="ECO:0000256" key="7">
    <source>
        <dbReference type="ARBA" id="ARBA00023242"/>
    </source>
</evidence>
<dbReference type="GO" id="GO:0040029">
    <property type="term" value="P:epigenetic regulation of gene expression"/>
    <property type="evidence" value="ECO:0007669"/>
    <property type="project" value="TreeGrafter"/>
</dbReference>
<keyword evidence="3" id="KW-0378">Hydrolase</keyword>
<feature type="compositionally biased region" description="Basic residues" evidence="9">
    <location>
        <begin position="483"/>
        <end position="498"/>
    </location>
</feature>
<feature type="transmembrane region" description="Helical" evidence="10">
    <location>
        <begin position="715"/>
        <end position="746"/>
    </location>
</feature>
<evidence type="ECO:0000256" key="3">
    <source>
        <dbReference type="ARBA" id="ARBA00022801"/>
    </source>
</evidence>
<dbReference type="SUPFAM" id="SSF52768">
    <property type="entry name" value="Arginase/deacetylase"/>
    <property type="match status" value="1"/>
</dbReference>
<evidence type="ECO:0000256" key="5">
    <source>
        <dbReference type="ARBA" id="ARBA00023015"/>
    </source>
</evidence>
<evidence type="ECO:0000313" key="13">
    <source>
        <dbReference type="Proteomes" id="UP000683000"/>
    </source>
</evidence>
<dbReference type="GO" id="GO:0034967">
    <property type="term" value="C:Set3 complex"/>
    <property type="evidence" value="ECO:0007669"/>
    <property type="project" value="UniProtKB-ARBA"/>
</dbReference>
<evidence type="ECO:0000256" key="8">
    <source>
        <dbReference type="ARBA" id="ARBA00061569"/>
    </source>
</evidence>
<feature type="region of interest" description="Disordered" evidence="9">
    <location>
        <begin position="1"/>
        <end position="30"/>
    </location>
</feature>
<evidence type="ECO:0000256" key="6">
    <source>
        <dbReference type="ARBA" id="ARBA00023163"/>
    </source>
</evidence>
<gene>
    <name evidence="12" type="ORF">JVT61DRAFT_2688</name>
</gene>
<evidence type="ECO:0000259" key="11">
    <source>
        <dbReference type="Pfam" id="PF00850"/>
    </source>
</evidence>
<feature type="compositionally biased region" description="Polar residues" evidence="9">
    <location>
        <begin position="1"/>
        <end position="14"/>
    </location>
</feature>
<comment type="caution">
    <text evidence="12">The sequence shown here is derived from an EMBL/GenBank/DDBJ whole genome shotgun (WGS) entry which is preliminary data.</text>
</comment>
<feature type="compositionally biased region" description="Basic and acidic residues" evidence="9">
    <location>
        <begin position="762"/>
        <end position="772"/>
    </location>
</feature>
<feature type="region of interest" description="Disordered" evidence="9">
    <location>
        <begin position="762"/>
        <end position="834"/>
    </location>
</feature>
<dbReference type="InterPro" id="IPR000286">
    <property type="entry name" value="HDACs"/>
</dbReference>
<dbReference type="InterPro" id="IPR037138">
    <property type="entry name" value="His_deacetylse_dom_sf"/>
</dbReference>
<dbReference type="GO" id="GO:0141221">
    <property type="term" value="F:histone deacetylase activity, hydrolytic mechanism"/>
    <property type="evidence" value="ECO:0007669"/>
    <property type="project" value="UniProtKB-EC"/>
</dbReference>
<dbReference type="InterPro" id="IPR003084">
    <property type="entry name" value="HDAC_I/II"/>
</dbReference>
<dbReference type="EMBL" id="JAGFBS010000013">
    <property type="protein sequence ID" value="KAG6375830.1"/>
    <property type="molecule type" value="Genomic_DNA"/>
</dbReference>
<dbReference type="AlphaFoldDB" id="A0A8I3AAV5"/>
<reference evidence="12" key="1">
    <citation type="submission" date="2021-03" db="EMBL/GenBank/DDBJ databases">
        <title>Evolutionary innovations through gain and loss of genes in the ectomycorrhizal Boletales.</title>
        <authorList>
            <person name="Wu G."/>
            <person name="Miyauchi S."/>
            <person name="Morin E."/>
            <person name="Yang Z.-L."/>
            <person name="Xu J."/>
            <person name="Martin F.M."/>
        </authorList>
    </citation>
    <scope>NUCLEOTIDE SEQUENCE</scope>
    <source>
        <strain evidence="12">BR01</strain>
    </source>
</reference>
<feature type="domain" description="Histone deacetylase" evidence="11">
    <location>
        <begin position="57"/>
        <end position="349"/>
    </location>
</feature>
<name>A0A8I3AAV5_9AGAM</name>
<protein>
    <recommendedName>
        <fullName evidence="2">histone deacetylase</fullName>
        <ecNumber evidence="2">3.5.1.98</ecNumber>
    </recommendedName>
</protein>
<evidence type="ECO:0000256" key="10">
    <source>
        <dbReference type="SAM" id="Phobius"/>
    </source>
</evidence>
<dbReference type="GO" id="GO:0070210">
    <property type="term" value="C:Rpd3L-Expanded complex"/>
    <property type="evidence" value="ECO:0007669"/>
    <property type="project" value="TreeGrafter"/>
</dbReference>
<dbReference type="InterPro" id="IPR023801">
    <property type="entry name" value="His_deacetylse_dom"/>
</dbReference>
<evidence type="ECO:0000256" key="2">
    <source>
        <dbReference type="ARBA" id="ARBA00012111"/>
    </source>
</evidence>
<evidence type="ECO:0000313" key="12">
    <source>
        <dbReference type="EMBL" id="KAG6375830.1"/>
    </source>
</evidence>
<keyword evidence="6" id="KW-0804">Transcription</keyword>
<keyword evidence="10" id="KW-0812">Transmembrane</keyword>
<feature type="compositionally biased region" description="Basic and acidic residues" evidence="9">
    <location>
        <begin position="428"/>
        <end position="458"/>
    </location>
</feature>
<keyword evidence="4" id="KW-0156">Chromatin regulator</keyword>
<dbReference type="Proteomes" id="UP000683000">
    <property type="component" value="Unassembled WGS sequence"/>
</dbReference>
<dbReference type="FunFam" id="3.40.800.20:FF:000007">
    <property type="entry name" value="Histone deacetylase"/>
    <property type="match status" value="1"/>
</dbReference>
<dbReference type="Gene3D" id="3.40.800.20">
    <property type="entry name" value="Histone deacetylase domain"/>
    <property type="match status" value="1"/>
</dbReference>
<comment type="subcellular location">
    <subcellularLocation>
        <location evidence="1">Nucleus</location>
    </subcellularLocation>
</comment>
<comment type="similarity">
    <text evidence="8">Belongs to the histone deacetylase family. HD Type 1 subfamily.</text>
</comment>
<feature type="compositionally biased region" description="Basic residues" evidence="9">
    <location>
        <begin position="524"/>
        <end position="536"/>
    </location>
</feature>
<evidence type="ECO:0000256" key="4">
    <source>
        <dbReference type="ARBA" id="ARBA00022853"/>
    </source>
</evidence>
<keyword evidence="7" id="KW-0539">Nucleus</keyword>
<feature type="compositionally biased region" description="Basic and acidic residues" evidence="9">
    <location>
        <begin position="540"/>
        <end position="558"/>
    </location>
</feature>
<dbReference type="PRINTS" id="PR01271">
    <property type="entry name" value="HISDACETLASE"/>
</dbReference>
<feature type="compositionally biased region" description="Low complexity" evidence="9">
    <location>
        <begin position="793"/>
        <end position="809"/>
    </location>
</feature>
<dbReference type="Pfam" id="PF00850">
    <property type="entry name" value="Hist_deacetyl"/>
    <property type="match status" value="1"/>
</dbReference>
<dbReference type="OrthoDB" id="1918432at2759"/>
<organism evidence="12 13">
    <name type="scientific">Boletus reticuloceps</name>
    <dbReference type="NCBI Taxonomy" id="495285"/>
    <lineage>
        <taxon>Eukaryota</taxon>
        <taxon>Fungi</taxon>
        <taxon>Dikarya</taxon>
        <taxon>Basidiomycota</taxon>
        <taxon>Agaricomycotina</taxon>
        <taxon>Agaricomycetes</taxon>
        <taxon>Agaricomycetidae</taxon>
        <taxon>Boletales</taxon>
        <taxon>Boletineae</taxon>
        <taxon>Boletaceae</taxon>
        <taxon>Boletoideae</taxon>
        <taxon>Boletus</taxon>
    </lineage>
</organism>
<dbReference type="PRINTS" id="PR01270">
    <property type="entry name" value="HDASUPER"/>
</dbReference>
<accession>A0A8I3AAV5</accession>
<evidence type="ECO:0000256" key="9">
    <source>
        <dbReference type="SAM" id="MobiDB-lite"/>
    </source>
</evidence>
<sequence>MVRTSQSTTFSSSAYFDDRGPHGTAQPITEYVNPHSRPIVSYFFPKDVGECHYGERHPMKPHRLTLTNALVMGYGLDKQIHHIYNPRPATQAELEMYHDHDYIDFLSRVTPGNQNDMRHLIDTFNCVEDCPIFSDMYDFCRMYAGASLAGARKLCAGACDTAINWSGGLHHAKRGEASGFCYVNDIVLAILELLRHHPRVLYIDIDIHHGDGVELAFYHSNRVMTVSFHKYTGEFFPGTGKLDDNGANLGKHFCLNVPLQDGVDDEMYLTVFKTVIEDTVAAFRPTSIVLQCGADSLGCDRLGAFNLSIAAHGECVNFVRKFNVPLLVLGGGGYTIKNVSRCWAYETAVLVGAEIPDELPATVYDPFFRDSQWKLHPPLTGHVENQNSPASLQKITVGIRNKLRYLQGAPSVAMQEIPPDLEGLLADEEKTQEEKDEERGTAMAGERRSDRTTARNEYFDGENDVDPEPCSTVSTRRVSVSARRSRGMGRRGRGRARGRATAAAARDEGGDDGDENGTGATKAPRSRTRKPRKPRGRAAATEKEKEKDKEKEKEKDLTDVELDAAAEAESGQEPMTPMDVDVDVGTSFSAQDLYLGEIRPTPAERTHHTPLLDTNYFNTRCWYTTGRVYIECFALTSVLQPITIFLSQNDVHSYIILDALCFIIAIQDEFCSTPSESELMPFRRWRADIRTRRDLGFVPRGFSRLASLPTFFLPLVWHLVILFIASIFNVCFQCCATLAPLVKLLYGEQAVRQSRRRLEEPWFDAGEKKNKENMSNAPPQPHSQPPPLPPDDPSSSGQANNTNTNNANTRPSSSKKKTRAWAGERVPNQPQGATLWKLDGRHHGGSFYPAPSRCRTSSLSLTLLAQRHLPSLSESNFTSRHQWQPRY</sequence>
<keyword evidence="10" id="KW-0472">Membrane</keyword>
<dbReference type="EC" id="3.5.1.98" evidence="2"/>
<keyword evidence="5" id="KW-0805">Transcription regulation</keyword>
<dbReference type="InterPro" id="IPR023696">
    <property type="entry name" value="Ureohydrolase_dom_sf"/>
</dbReference>
<proteinExistence type="inferred from homology"/>